<dbReference type="InterPro" id="IPR000014">
    <property type="entry name" value="PAS"/>
</dbReference>
<keyword evidence="7 14" id="KW-0812">Transmembrane</keyword>
<evidence type="ECO:0000256" key="11">
    <source>
        <dbReference type="ARBA" id="ARBA00022989"/>
    </source>
</evidence>
<dbReference type="GO" id="GO:0000155">
    <property type="term" value="F:phosphorelay sensor kinase activity"/>
    <property type="evidence" value="ECO:0007669"/>
    <property type="project" value="InterPro"/>
</dbReference>
<evidence type="ECO:0000259" key="15">
    <source>
        <dbReference type="PROSITE" id="PS50109"/>
    </source>
</evidence>
<dbReference type="NCBIfam" id="TIGR00229">
    <property type="entry name" value="sensory_box"/>
    <property type="match status" value="1"/>
</dbReference>
<dbReference type="InterPro" id="IPR050351">
    <property type="entry name" value="BphY/WalK/GraS-like"/>
</dbReference>
<evidence type="ECO:0000256" key="14">
    <source>
        <dbReference type="SAM" id="Phobius"/>
    </source>
</evidence>
<dbReference type="InterPro" id="IPR036890">
    <property type="entry name" value="HATPase_C_sf"/>
</dbReference>
<feature type="domain" description="PAC" evidence="17">
    <location>
        <begin position="452"/>
        <end position="504"/>
    </location>
</feature>
<dbReference type="Gene3D" id="3.30.565.10">
    <property type="entry name" value="Histidine kinase-like ATPase, C-terminal domain"/>
    <property type="match status" value="1"/>
</dbReference>
<evidence type="ECO:0000256" key="10">
    <source>
        <dbReference type="ARBA" id="ARBA00022840"/>
    </source>
</evidence>
<dbReference type="PROSITE" id="PS50113">
    <property type="entry name" value="PAC"/>
    <property type="match status" value="1"/>
</dbReference>
<dbReference type="CDD" id="cd00082">
    <property type="entry name" value="HisKA"/>
    <property type="match status" value="1"/>
</dbReference>
<dbReference type="Gene3D" id="1.10.287.130">
    <property type="match status" value="1"/>
</dbReference>
<feature type="transmembrane region" description="Helical" evidence="14">
    <location>
        <begin position="304"/>
        <end position="323"/>
    </location>
</feature>
<dbReference type="InterPro" id="IPR005467">
    <property type="entry name" value="His_kinase_dom"/>
</dbReference>
<dbReference type="Pfam" id="PF02518">
    <property type="entry name" value="HATPase_c"/>
    <property type="match status" value="1"/>
</dbReference>
<name>A0A5C5G972_9RHOB</name>
<dbReference type="GO" id="GO:0000156">
    <property type="term" value="F:phosphorelay response regulator activity"/>
    <property type="evidence" value="ECO:0007669"/>
    <property type="project" value="TreeGrafter"/>
</dbReference>
<dbReference type="SUPFAM" id="SSF103190">
    <property type="entry name" value="Sensory domain-like"/>
    <property type="match status" value="1"/>
</dbReference>
<dbReference type="RefSeq" id="WP_140196115.1">
    <property type="nucleotide sequence ID" value="NZ_CP065915.1"/>
</dbReference>
<evidence type="ECO:0000256" key="2">
    <source>
        <dbReference type="ARBA" id="ARBA00004651"/>
    </source>
</evidence>
<dbReference type="InterPro" id="IPR003661">
    <property type="entry name" value="HisK_dim/P_dom"/>
</dbReference>
<dbReference type="Proteomes" id="UP000314011">
    <property type="component" value="Unassembled WGS sequence"/>
</dbReference>
<evidence type="ECO:0000256" key="3">
    <source>
        <dbReference type="ARBA" id="ARBA00012438"/>
    </source>
</evidence>
<dbReference type="SUPFAM" id="SSF47384">
    <property type="entry name" value="Homodimeric domain of signal transducing histidine kinase"/>
    <property type="match status" value="1"/>
</dbReference>
<keyword evidence="4" id="KW-1003">Cell membrane</keyword>
<dbReference type="GO" id="GO:0030295">
    <property type="term" value="F:protein kinase activator activity"/>
    <property type="evidence" value="ECO:0007669"/>
    <property type="project" value="TreeGrafter"/>
</dbReference>
<dbReference type="OrthoDB" id="9795133at2"/>
<proteinExistence type="predicted"/>
<evidence type="ECO:0000256" key="6">
    <source>
        <dbReference type="ARBA" id="ARBA00022679"/>
    </source>
</evidence>
<dbReference type="InterPro" id="IPR004358">
    <property type="entry name" value="Sig_transdc_His_kin-like_C"/>
</dbReference>
<keyword evidence="12" id="KW-0902">Two-component regulatory system</keyword>
<dbReference type="SUPFAM" id="SSF55785">
    <property type="entry name" value="PYP-like sensor domain (PAS domain)"/>
    <property type="match status" value="1"/>
</dbReference>
<dbReference type="PANTHER" id="PTHR42878:SF15">
    <property type="entry name" value="BACTERIOPHYTOCHROME"/>
    <property type="match status" value="1"/>
</dbReference>
<dbReference type="InterPro" id="IPR036097">
    <property type="entry name" value="HisK_dim/P_sf"/>
</dbReference>
<dbReference type="SMART" id="SM00388">
    <property type="entry name" value="HisKA"/>
    <property type="match status" value="1"/>
</dbReference>
<dbReference type="PROSITE" id="PS50109">
    <property type="entry name" value="HIS_KIN"/>
    <property type="match status" value="1"/>
</dbReference>
<dbReference type="InterPro" id="IPR029151">
    <property type="entry name" value="Sensor-like_sf"/>
</dbReference>
<evidence type="ECO:0000313" key="19">
    <source>
        <dbReference type="Proteomes" id="UP000314011"/>
    </source>
</evidence>
<dbReference type="InterPro" id="IPR035965">
    <property type="entry name" value="PAS-like_dom_sf"/>
</dbReference>
<dbReference type="CDD" id="cd00130">
    <property type="entry name" value="PAS"/>
    <property type="match status" value="1"/>
</dbReference>
<evidence type="ECO:0000256" key="1">
    <source>
        <dbReference type="ARBA" id="ARBA00000085"/>
    </source>
</evidence>
<keyword evidence="19" id="KW-1185">Reference proteome</keyword>
<dbReference type="GO" id="GO:0005886">
    <property type="term" value="C:plasma membrane"/>
    <property type="evidence" value="ECO:0007669"/>
    <property type="project" value="UniProtKB-SubCell"/>
</dbReference>
<dbReference type="EC" id="2.7.13.3" evidence="3"/>
<keyword evidence="8" id="KW-0547">Nucleotide-binding</keyword>
<evidence type="ECO:0000256" key="4">
    <source>
        <dbReference type="ARBA" id="ARBA00022475"/>
    </source>
</evidence>
<keyword evidence="13 14" id="KW-0472">Membrane</keyword>
<dbReference type="InterPro" id="IPR000700">
    <property type="entry name" value="PAS-assoc_C"/>
</dbReference>
<dbReference type="AlphaFoldDB" id="A0A5C5G972"/>
<accession>A0A5C5G972</accession>
<organism evidence="18 19">
    <name type="scientific">Pelagovum pacificum</name>
    <dbReference type="NCBI Taxonomy" id="2588711"/>
    <lineage>
        <taxon>Bacteria</taxon>
        <taxon>Pseudomonadati</taxon>
        <taxon>Pseudomonadota</taxon>
        <taxon>Alphaproteobacteria</taxon>
        <taxon>Rhodobacterales</taxon>
        <taxon>Paracoccaceae</taxon>
        <taxon>Pelagovum</taxon>
    </lineage>
</organism>
<protein>
    <recommendedName>
        <fullName evidence="3">histidine kinase</fullName>
        <ecNumber evidence="3">2.7.13.3</ecNumber>
    </recommendedName>
</protein>
<sequence length="746" mass="82873">MSIRAKFTLFAVLVAVVASSLLVGLWLRYEFIQAREDIGDQLRPSADSFARAITDQMNLMTADAETLLVVPSLEEFADGNVAARSVVEESLFTLIRARPHYAQARLIGRADGWRELIRVNRVGDDIEIVDRDDLQQKQNEPYLAPLVDGFAEPRPYFAQISPNREHGLVEGPPMLRIVRPVHDSAGEIFGAIVFNAEAETLFAHAVQDSAITMPVTLVTDGLDYLQIDPGGPEGSIVMSGSADWRRPVPDDWQLSKEPHEPVLEGRSARYDVKLAFNGVEEELVFWVFDEVDVLEFWPSMRARFAGVLALAAFMILAVTYLSYRFGHRAMRPLRELSDRIATHRVGEPLDYLPSDRTDEASLLAKALVDLNAAATSEANRSRAILNSVDDVIVSITMDGVIEAINPAVAQMFGYLPTELIGQPLTKLMPPEAARAHQKYVTESTLGPGTRRMSGEKDVFGQRRDGSLIPLDISISRANFGGSPHLVGVVRDVSARKEAEEKTARLVRALETSNEDLDRFAYVASHDLRAPLRVIDNASKWLEEDLEPFLNDDTRESLAMLRGRVRRMDRLLDDLLQHSRIGRGDAAMEHVPGDELVADVIALLSIPEGFSVEVSDAFAEINLPRMPMQLILLNLASNALKHHDRKTGVVRLDVDQRPDWLVISVSDDGPGVPADYHRRVFEMFQTLRPRDEVDGSGMGLAIVQRHVEVAGGWVELESDGVRGSTFRVHWPAKNTNKGGQDTERRAA</sequence>
<gene>
    <name evidence="18" type="ORF">FHY64_14675</name>
</gene>
<dbReference type="GO" id="GO:0005524">
    <property type="term" value="F:ATP binding"/>
    <property type="evidence" value="ECO:0007669"/>
    <property type="project" value="UniProtKB-KW"/>
</dbReference>
<evidence type="ECO:0000259" key="16">
    <source>
        <dbReference type="PROSITE" id="PS50112"/>
    </source>
</evidence>
<feature type="domain" description="PAS" evidence="16">
    <location>
        <begin position="377"/>
        <end position="431"/>
    </location>
</feature>
<dbReference type="GO" id="GO:0007234">
    <property type="term" value="P:osmosensory signaling via phosphorelay pathway"/>
    <property type="evidence" value="ECO:0007669"/>
    <property type="project" value="TreeGrafter"/>
</dbReference>
<evidence type="ECO:0000256" key="13">
    <source>
        <dbReference type="ARBA" id="ARBA00023136"/>
    </source>
</evidence>
<evidence type="ECO:0000259" key="17">
    <source>
        <dbReference type="PROSITE" id="PS50113"/>
    </source>
</evidence>
<reference evidence="18 19" key="1">
    <citation type="submission" date="2019-06" db="EMBL/GenBank/DDBJ databases">
        <title>Genome of new Rhodobacteraceae sp. SM1903.</title>
        <authorList>
            <person name="Ren X."/>
        </authorList>
    </citation>
    <scope>NUCLEOTIDE SEQUENCE [LARGE SCALE GENOMIC DNA]</scope>
    <source>
        <strain evidence="18 19">SM1903</strain>
    </source>
</reference>
<dbReference type="Pfam" id="PF00512">
    <property type="entry name" value="HisKA"/>
    <property type="match status" value="1"/>
</dbReference>
<keyword evidence="11 14" id="KW-1133">Transmembrane helix</keyword>
<feature type="transmembrane region" description="Helical" evidence="14">
    <location>
        <begin position="7"/>
        <end position="27"/>
    </location>
</feature>
<dbReference type="PRINTS" id="PR00344">
    <property type="entry name" value="BCTRLSENSOR"/>
</dbReference>
<comment type="catalytic activity">
    <reaction evidence="1">
        <text>ATP + protein L-histidine = ADP + protein N-phospho-L-histidine.</text>
        <dbReference type="EC" id="2.7.13.3"/>
    </reaction>
</comment>
<dbReference type="EMBL" id="VFFF01000002">
    <property type="protein sequence ID" value="TNY31268.1"/>
    <property type="molecule type" value="Genomic_DNA"/>
</dbReference>
<dbReference type="SMART" id="SM00091">
    <property type="entry name" value="PAS"/>
    <property type="match status" value="1"/>
</dbReference>
<dbReference type="PROSITE" id="PS50112">
    <property type="entry name" value="PAS"/>
    <property type="match status" value="1"/>
</dbReference>
<dbReference type="Gene3D" id="3.30.450.20">
    <property type="entry name" value="PAS domain"/>
    <property type="match status" value="2"/>
</dbReference>
<comment type="subcellular location">
    <subcellularLocation>
        <location evidence="2">Cell membrane</location>
        <topology evidence="2">Multi-pass membrane protein</topology>
    </subcellularLocation>
</comment>
<keyword evidence="10" id="KW-0067">ATP-binding</keyword>
<evidence type="ECO:0000256" key="5">
    <source>
        <dbReference type="ARBA" id="ARBA00022553"/>
    </source>
</evidence>
<evidence type="ECO:0000313" key="18">
    <source>
        <dbReference type="EMBL" id="TNY31268.1"/>
    </source>
</evidence>
<comment type="caution">
    <text evidence="18">The sequence shown here is derived from an EMBL/GenBank/DDBJ whole genome shotgun (WGS) entry which is preliminary data.</text>
</comment>
<dbReference type="SUPFAM" id="SSF55874">
    <property type="entry name" value="ATPase domain of HSP90 chaperone/DNA topoisomerase II/histidine kinase"/>
    <property type="match status" value="1"/>
</dbReference>
<evidence type="ECO:0000256" key="7">
    <source>
        <dbReference type="ARBA" id="ARBA00022692"/>
    </source>
</evidence>
<evidence type="ECO:0000256" key="8">
    <source>
        <dbReference type="ARBA" id="ARBA00022741"/>
    </source>
</evidence>
<evidence type="ECO:0000256" key="9">
    <source>
        <dbReference type="ARBA" id="ARBA00022777"/>
    </source>
</evidence>
<feature type="domain" description="Histidine kinase" evidence="15">
    <location>
        <begin position="522"/>
        <end position="733"/>
    </location>
</feature>
<dbReference type="Pfam" id="PF13426">
    <property type="entry name" value="PAS_9"/>
    <property type="match status" value="1"/>
</dbReference>
<keyword evidence="9" id="KW-0418">Kinase</keyword>
<dbReference type="SMART" id="SM00387">
    <property type="entry name" value="HATPase_c"/>
    <property type="match status" value="1"/>
</dbReference>
<keyword evidence="5" id="KW-0597">Phosphoprotein</keyword>
<evidence type="ECO:0000256" key="12">
    <source>
        <dbReference type="ARBA" id="ARBA00023012"/>
    </source>
</evidence>
<dbReference type="InterPro" id="IPR003594">
    <property type="entry name" value="HATPase_dom"/>
</dbReference>
<keyword evidence="6" id="KW-0808">Transferase</keyword>
<dbReference type="PANTHER" id="PTHR42878">
    <property type="entry name" value="TWO-COMPONENT HISTIDINE KINASE"/>
    <property type="match status" value="1"/>
</dbReference>